<dbReference type="Proteomes" id="UP000820818">
    <property type="component" value="Unassembled WGS sequence"/>
</dbReference>
<protein>
    <submittedName>
        <fullName evidence="1">Uncharacterized protein</fullName>
    </submittedName>
</protein>
<name>A0AAD5KDN9_9CRUS</name>
<sequence length="438" mass="49420">MAASTGWFNKIKYLNRIRLTCRRFDWVIRRMYTGSVDACVDYQVMGITEQPCFSRFVAIRDLEVFGGTGALAWVGCLSKIRKLTVRNGLAMAEATAIGTLQNLRQLWLIDIQDDSDFNWTCMNRLKLDGLYLHYRLRCIDGLETVNAHTLHVNEWPSPWGRLMDALKAMKNLRHLSVGDAYDSWNAIDFSELVYLEGITVVGGVICIDMPVGALRRVVLSGTDANTLRLPPTVEVLRVMPYLVANIDVHSLLAANLRDLEIEIDVPEFPTACFNNMPALVSARVKTEGDIVGAVVESPRLRTVCLQGVSIHDRLVLPPTLRDVSLQCHDCTHEIVLSGANLRSVCIGGGARVERLKGVRSLRFLHTDCDENLPVVEHLHQMDILRACTRIGFDRAAGLRLRVDFYAKPDTWNPYWSSYYCAEGCEDAEHQADLRGWRW</sequence>
<proteinExistence type="predicted"/>
<comment type="caution">
    <text evidence="1">The sequence shown here is derived from an EMBL/GenBank/DDBJ whole genome shotgun (WGS) entry which is preliminary data.</text>
</comment>
<evidence type="ECO:0000313" key="1">
    <source>
        <dbReference type="EMBL" id="KAI9549666.1"/>
    </source>
</evidence>
<dbReference type="AlphaFoldDB" id="A0AAD5KDN9"/>
<dbReference type="EMBL" id="WJBH02000290">
    <property type="protein sequence ID" value="KAI9549666.1"/>
    <property type="molecule type" value="Genomic_DNA"/>
</dbReference>
<accession>A0AAD5KDN9</accession>
<organism evidence="1 2">
    <name type="scientific">Daphnia sinensis</name>
    <dbReference type="NCBI Taxonomy" id="1820382"/>
    <lineage>
        <taxon>Eukaryota</taxon>
        <taxon>Metazoa</taxon>
        <taxon>Ecdysozoa</taxon>
        <taxon>Arthropoda</taxon>
        <taxon>Crustacea</taxon>
        <taxon>Branchiopoda</taxon>
        <taxon>Diplostraca</taxon>
        <taxon>Cladocera</taxon>
        <taxon>Anomopoda</taxon>
        <taxon>Daphniidae</taxon>
        <taxon>Daphnia</taxon>
        <taxon>Daphnia similis group</taxon>
    </lineage>
</organism>
<gene>
    <name evidence="1" type="ORF">GHT06_003852</name>
</gene>
<evidence type="ECO:0000313" key="2">
    <source>
        <dbReference type="Proteomes" id="UP000820818"/>
    </source>
</evidence>
<keyword evidence="2" id="KW-1185">Reference proteome</keyword>
<reference evidence="1" key="1">
    <citation type="submission" date="2022-05" db="EMBL/GenBank/DDBJ databases">
        <title>A multi-omics perspective on studying reproductive biology in Daphnia sinensis.</title>
        <authorList>
            <person name="Jia J."/>
        </authorList>
    </citation>
    <scope>NUCLEOTIDE SEQUENCE</scope>
    <source>
        <strain evidence="1">WSL</strain>
    </source>
</reference>